<evidence type="ECO:0000313" key="4">
    <source>
        <dbReference type="Proteomes" id="UP001303115"/>
    </source>
</evidence>
<accession>A0AAN6P4J4</accession>
<feature type="region of interest" description="Disordered" evidence="1">
    <location>
        <begin position="52"/>
        <end position="78"/>
    </location>
</feature>
<evidence type="ECO:0000313" key="3">
    <source>
        <dbReference type="EMBL" id="KAK4031606.1"/>
    </source>
</evidence>
<evidence type="ECO:0000259" key="2">
    <source>
        <dbReference type="Pfam" id="PF13391"/>
    </source>
</evidence>
<dbReference type="InterPro" id="IPR003615">
    <property type="entry name" value="HNH_nuc"/>
</dbReference>
<gene>
    <name evidence="3" type="ORF">C8A01DRAFT_21206</name>
</gene>
<evidence type="ECO:0000256" key="1">
    <source>
        <dbReference type="SAM" id="MobiDB-lite"/>
    </source>
</evidence>
<dbReference type="AlphaFoldDB" id="A0AAN6P4J4"/>
<dbReference type="EMBL" id="MU854749">
    <property type="protein sequence ID" value="KAK4031606.1"/>
    <property type="molecule type" value="Genomic_DNA"/>
</dbReference>
<name>A0AAN6P4J4_9PEZI</name>
<sequence>MAQQSPSSTHHMHQSSLESIIEFQTESPLSPGARDRARRRFYHIADHFEAAAEDRDSSSDNDGNIGGGGGGGGSSPRYNRSRLIRLTYDHARSPLSQDNFLRAFFGSLELSMDGEEALGERIRAKFFGFVDYLFNNFFLPLKAFARKAPQPSPAYHSAIQRLQGGVRFAGTPERISALRSTCLIRDRYRCVVTRRFDRSEAVTRFESAGDDARADDSNLLDEEQPRTFKPLEVAYILPHSLTRLGRSEELDPSKQAALAILNMFDYRVGHLIEGVDIDRPRNALTLTYNIHGLFSNFHIYFEPVLGVEPHTYRIESFLRLTFIGGLLPITRTLFLIDSYTIDLPSPRLLAIHRAITRILHLSAASAYIDKILRDIEDAGEQGARADGSTDLGRLVHLGLWLNVVDAYPC</sequence>
<feature type="compositionally biased region" description="Gly residues" evidence="1">
    <location>
        <begin position="64"/>
        <end position="74"/>
    </location>
</feature>
<protein>
    <recommendedName>
        <fullName evidence="2">HNH nuclease domain-containing protein</fullName>
    </recommendedName>
</protein>
<feature type="domain" description="HNH nuclease" evidence="2">
    <location>
        <begin position="223"/>
        <end position="302"/>
    </location>
</feature>
<reference evidence="4" key="1">
    <citation type="journal article" date="2023" name="Mol. Phylogenet. Evol.">
        <title>Genome-scale phylogeny and comparative genomics of the fungal order Sordariales.</title>
        <authorList>
            <person name="Hensen N."/>
            <person name="Bonometti L."/>
            <person name="Westerberg I."/>
            <person name="Brannstrom I.O."/>
            <person name="Guillou S."/>
            <person name="Cros-Aarteil S."/>
            <person name="Calhoun S."/>
            <person name="Haridas S."/>
            <person name="Kuo A."/>
            <person name="Mondo S."/>
            <person name="Pangilinan J."/>
            <person name="Riley R."/>
            <person name="LaButti K."/>
            <person name="Andreopoulos B."/>
            <person name="Lipzen A."/>
            <person name="Chen C."/>
            <person name="Yan M."/>
            <person name="Daum C."/>
            <person name="Ng V."/>
            <person name="Clum A."/>
            <person name="Steindorff A."/>
            <person name="Ohm R.A."/>
            <person name="Martin F."/>
            <person name="Silar P."/>
            <person name="Natvig D.O."/>
            <person name="Lalanne C."/>
            <person name="Gautier V."/>
            <person name="Ament-Velasquez S.L."/>
            <person name="Kruys A."/>
            <person name="Hutchinson M.I."/>
            <person name="Powell A.J."/>
            <person name="Barry K."/>
            <person name="Miller A.N."/>
            <person name="Grigoriev I.V."/>
            <person name="Debuchy R."/>
            <person name="Gladieux P."/>
            <person name="Hiltunen Thoren M."/>
            <person name="Johannesson H."/>
        </authorList>
    </citation>
    <scope>NUCLEOTIDE SEQUENCE [LARGE SCALE GENOMIC DNA]</scope>
    <source>
        <strain evidence="4">CBS 284.82</strain>
    </source>
</reference>
<dbReference type="Pfam" id="PF13391">
    <property type="entry name" value="HNH_2"/>
    <property type="match status" value="1"/>
</dbReference>
<keyword evidence="4" id="KW-1185">Reference proteome</keyword>
<comment type="caution">
    <text evidence="3">The sequence shown here is derived from an EMBL/GenBank/DDBJ whole genome shotgun (WGS) entry which is preliminary data.</text>
</comment>
<organism evidence="3 4">
    <name type="scientific">Parachaetomium inaequale</name>
    <dbReference type="NCBI Taxonomy" id="2588326"/>
    <lineage>
        <taxon>Eukaryota</taxon>
        <taxon>Fungi</taxon>
        <taxon>Dikarya</taxon>
        <taxon>Ascomycota</taxon>
        <taxon>Pezizomycotina</taxon>
        <taxon>Sordariomycetes</taxon>
        <taxon>Sordariomycetidae</taxon>
        <taxon>Sordariales</taxon>
        <taxon>Chaetomiaceae</taxon>
        <taxon>Parachaetomium</taxon>
    </lineage>
</organism>
<dbReference type="Proteomes" id="UP001303115">
    <property type="component" value="Unassembled WGS sequence"/>
</dbReference>
<proteinExistence type="predicted"/>